<protein>
    <recommendedName>
        <fullName evidence="4">Secreted protein</fullName>
    </recommendedName>
</protein>
<evidence type="ECO:0008006" key="4">
    <source>
        <dbReference type="Google" id="ProtNLM"/>
    </source>
</evidence>
<feature type="transmembrane region" description="Helical" evidence="1">
    <location>
        <begin position="12"/>
        <end position="29"/>
    </location>
</feature>
<evidence type="ECO:0000313" key="3">
    <source>
        <dbReference type="Proteomes" id="UP001360953"/>
    </source>
</evidence>
<keyword evidence="1" id="KW-0812">Transmembrane</keyword>
<feature type="transmembrane region" description="Helical" evidence="1">
    <location>
        <begin position="49"/>
        <end position="68"/>
    </location>
</feature>
<gene>
    <name evidence="2" type="ORF">J3D65DRAFT_285144</name>
</gene>
<dbReference type="GeneID" id="92028016"/>
<sequence>MQVGVFVRVSGVVLLGLGSRFHFVLFLFPCLSRCGPFTPFLAFQFDPSPFFQVTYPFFLFSLSVCVFFHNRA</sequence>
<dbReference type="EMBL" id="JBBPEH010000004">
    <property type="protein sequence ID" value="KAK7539586.1"/>
    <property type="molecule type" value="Genomic_DNA"/>
</dbReference>
<keyword evidence="1" id="KW-0472">Membrane</keyword>
<organism evidence="2 3">
    <name type="scientific">Phyllosticta citribraziliensis</name>
    <dbReference type="NCBI Taxonomy" id="989973"/>
    <lineage>
        <taxon>Eukaryota</taxon>
        <taxon>Fungi</taxon>
        <taxon>Dikarya</taxon>
        <taxon>Ascomycota</taxon>
        <taxon>Pezizomycotina</taxon>
        <taxon>Dothideomycetes</taxon>
        <taxon>Dothideomycetes incertae sedis</taxon>
        <taxon>Botryosphaeriales</taxon>
        <taxon>Phyllostictaceae</taxon>
        <taxon>Phyllosticta</taxon>
    </lineage>
</organism>
<dbReference type="Proteomes" id="UP001360953">
    <property type="component" value="Unassembled WGS sequence"/>
</dbReference>
<keyword evidence="3" id="KW-1185">Reference proteome</keyword>
<proteinExistence type="predicted"/>
<dbReference type="RefSeq" id="XP_066656857.1">
    <property type="nucleotide sequence ID" value="XM_066795110.1"/>
</dbReference>
<accession>A0ABR1LWL4</accession>
<comment type="caution">
    <text evidence="2">The sequence shown here is derived from an EMBL/GenBank/DDBJ whole genome shotgun (WGS) entry which is preliminary data.</text>
</comment>
<evidence type="ECO:0000256" key="1">
    <source>
        <dbReference type="SAM" id="Phobius"/>
    </source>
</evidence>
<evidence type="ECO:0000313" key="2">
    <source>
        <dbReference type="EMBL" id="KAK7539586.1"/>
    </source>
</evidence>
<name>A0ABR1LWL4_9PEZI</name>
<keyword evidence="1" id="KW-1133">Transmembrane helix</keyword>
<reference evidence="2 3" key="1">
    <citation type="submission" date="2024-04" db="EMBL/GenBank/DDBJ databases">
        <title>Phyllosticta paracitricarpa is synonymous to the EU quarantine fungus P. citricarpa based on phylogenomic analyses.</title>
        <authorList>
            <consortium name="Lawrence Berkeley National Laboratory"/>
            <person name="Van ingen-buijs V.A."/>
            <person name="Van westerhoven A.C."/>
            <person name="Haridas S."/>
            <person name="Skiadas P."/>
            <person name="Martin F."/>
            <person name="Groenewald J.Z."/>
            <person name="Crous P.W."/>
            <person name="Seidl M.F."/>
        </authorList>
    </citation>
    <scope>NUCLEOTIDE SEQUENCE [LARGE SCALE GENOMIC DNA]</scope>
    <source>
        <strain evidence="2 3">CPC 17464</strain>
    </source>
</reference>